<dbReference type="Gene3D" id="1.10.10.10">
    <property type="entry name" value="Winged helix-like DNA-binding domain superfamily/Winged helix DNA-binding domain"/>
    <property type="match status" value="1"/>
</dbReference>
<dbReference type="SUPFAM" id="SSF46785">
    <property type="entry name" value="Winged helix' DNA-binding domain"/>
    <property type="match status" value="1"/>
</dbReference>
<dbReference type="InterPro" id="IPR012318">
    <property type="entry name" value="HTH_CRP"/>
</dbReference>
<evidence type="ECO:0000256" key="2">
    <source>
        <dbReference type="ARBA" id="ARBA00023125"/>
    </source>
</evidence>
<dbReference type="InterPro" id="IPR018490">
    <property type="entry name" value="cNMP-bd_dom_sf"/>
</dbReference>
<dbReference type="SUPFAM" id="SSF51206">
    <property type="entry name" value="cAMP-binding domain-like"/>
    <property type="match status" value="1"/>
</dbReference>
<keyword evidence="6" id="KW-1185">Reference proteome</keyword>
<evidence type="ECO:0000313" key="5">
    <source>
        <dbReference type="EMBL" id="BBF70910.1"/>
    </source>
</evidence>
<gene>
    <name evidence="5" type="ORF">SBA_ch1_31100</name>
</gene>
<dbReference type="EMBL" id="AP018817">
    <property type="protein sequence ID" value="BBF70910.1"/>
    <property type="molecule type" value="Genomic_DNA"/>
</dbReference>
<evidence type="ECO:0000313" key="6">
    <source>
        <dbReference type="Proteomes" id="UP001059971"/>
    </source>
</evidence>
<dbReference type="Proteomes" id="UP001059971">
    <property type="component" value="Chromosome 1"/>
</dbReference>
<dbReference type="InterPro" id="IPR014710">
    <property type="entry name" value="RmlC-like_jellyroll"/>
</dbReference>
<evidence type="ECO:0000256" key="3">
    <source>
        <dbReference type="ARBA" id="ARBA00023163"/>
    </source>
</evidence>
<accession>A0ABM7G6H3</accession>
<dbReference type="PROSITE" id="PS51063">
    <property type="entry name" value="HTH_CRP_2"/>
    <property type="match status" value="1"/>
</dbReference>
<evidence type="ECO:0000256" key="1">
    <source>
        <dbReference type="ARBA" id="ARBA00023015"/>
    </source>
</evidence>
<dbReference type="Pfam" id="PF13545">
    <property type="entry name" value="HTH_Crp_2"/>
    <property type="match status" value="1"/>
</dbReference>
<keyword evidence="1" id="KW-0805">Transcription regulation</keyword>
<dbReference type="Gene3D" id="2.60.120.10">
    <property type="entry name" value="Jelly Rolls"/>
    <property type="match status" value="1"/>
</dbReference>
<protein>
    <submittedName>
        <fullName evidence="5">Crp/Fnr family transcriptional regulator</fullName>
    </submittedName>
</protein>
<name>A0ABM7G6H3_9SPHN</name>
<feature type="domain" description="HTH crp-type" evidence="4">
    <location>
        <begin position="100"/>
        <end position="174"/>
    </location>
</feature>
<evidence type="ECO:0000259" key="4">
    <source>
        <dbReference type="PROSITE" id="PS51063"/>
    </source>
</evidence>
<dbReference type="InterPro" id="IPR036390">
    <property type="entry name" value="WH_DNA-bd_sf"/>
</dbReference>
<organism evidence="5 6">
    <name type="scientific">Sphingomonas bisphenolicum</name>
    <dbReference type="NCBI Taxonomy" id="296544"/>
    <lineage>
        <taxon>Bacteria</taxon>
        <taxon>Pseudomonadati</taxon>
        <taxon>Pseudomonadota</taxon>
        <taxon>Alphaproteobacteria</taxon>
        <taxon>Sphingomonadales</taxon>
        <taxon>Sphingomonadaceae</taxon>
        <taxon>Sphingomonas</taxon>
    </lineage>
</organism>
<sequence>MSHSNLLVEGFMCRYLDDREGHRQLVAIHVPGDFVDLHAYPLKILDHDVATLTAATFAIVPHRTLDTILETMPALSRKLWFSTLLDAAMHRAWLFRLGRLDAVGRVAHFLSETNVRMQSAGLSDGRRFALGLTQTDLSEVCGITNVHTNRVLRQLREDGLCVFRSALVEIQDVPGLARRGQFDPDYLYIDGDLAISQQKRALS</sequence>
<reference evidence="5" key="1">
    <citation type="submission" date="2018-07" db="EMBL/GenBank/DDBJ databases">
        <title>Complete genome sequence of Sphingomonas bisphenolicum strain AO1, a bisphenol A degradative bacterium isolated from Japanese farm field.</title>
        <authorList>
            <person name="Murakami M."/>
            <person name="Koh M."/>
            <person name="Koba S."/>
            <person name="Matsumura Y."/>
        </authorList>
    </citation>
    <scope>NUCLEOTIDE SEQUENCE</scope>
    <source>
        <strain evidence="5">AO1</strain>
    </source>
</reference>
<keyword evidence="2" id="KW-0238">DNA-binding</keyword>
<dbReference type="InterPro" id="IPR036388">
    <property type="entry name" value="WH-like_DNA-bd_sf"/>
</dbReference>
<keyword evidence="3" id="KW-0804">Transcription</keyword>
<proteinExistence type="predicted"/>